<evidence type="ECO:0000313" key="9">
    <source>
        <dbReference type="Proteomes" id="UP000252884"/>
    </source>
</evidence>
<comment type="subcellular location">
    <subcellularLocation>
        <location evidence="1">Cell outer membrane</location>
        <topology evidence="1">Lipid-anchor</topology>
    </subcellularLocation>
</comment>
<name>A0A368Y474_9BURK</name>
<dbReference type="Proteomes" id="UP000252884">
    <property type="component" value="Unassembled WGS sequence"/>
</dbReference>
<evidence type="ECO:0000256" key="1">
    <source>
        <dbReference type="ARBA" id="ARBA00004459"/>
    </source>
</evidence>
<keyword evidence="5" id="KW-0998">Cell outer membrane</keyword>
<keyword evidence="9" id="KW-1185">Reference proteome</keyword>
<proteinExistence type="predicted"/>
<evidence type="ECO:0000313" key="8">
    <source>
        <dbReference type="EMBL" id="RCW74146.1"/>
    </source>
</evidence>
<organism evidence="8 9">
    <name type="scientific">Pseudorhodoferax soli</name>
    <dbReference type="NCBI Taxonomy" id="545864"/>
    <lineage>
        <taxon>Bacteria</taxon>
        <taxon>Pseudomonadati</taxon>
        <taxon>Pseudomonadota</taxon>
        <taxon>Betaproteobacteria</taxon>
        <taxon>Burkholderiales</taxon>
        <taxon>Comamonadaceae</taxon>
    </lineage>
</organism>
<keyword evidence="3" id="KW-0472">Membrane</keyword>
<dbReference type="NCBIfam" id="NF047847">
    <property type="entry name" value="SS_mature_LptM"/>
    <property type="match status" value="1"/>
</dbReference>
<keyword evidence="4" id="KW-0564">Palmitate</keyword>
<evidence type="ECO:0000256" key="6">
    <source>
        <dbReference type="ARBA" id="ARBA00023288"/>
    </source>
</evidence>
<reference evidence="8 9" key="1">
    <citation type="submission" date="2018-07" db="EMBL/GenBank/DDBJ databases">
        <title>Genomic Encyclopedia of Type Strains, Phase IV (KMG-IV): sequencing the most valuable type-strain genomes for metagenomic binning, comparative biology and taxonomic classification.</title>
        <authorList>
            <person name="Goeker M."/>
        </authorList>
    </citation>
    <scope>NUCLEOTIDE SEQUENCE [LARGE SCALE GENOMIC DNA]</scope>
    <source>
        <strain evidence="8 9">DSM 21634</strain>
    </source>
</reference>
<keyword evidence="6" id="KW-0449">Lipoprotein</keyword>
<evidence type="ECO:0000256" key="2">
    <source>
        <dbReference type="ARBA" id="ARBA00022729"/>
    </source>
</evidence>
<dbReference type="PROSITE" id="PS51257">
    <property type="entry name" value="PROKAR_LIPOPROTEIN"/>
    <property type="match status" value="1"/>
</dbReference>
<evidence type="ECO:0008006" key="10">
    <source>
        <dbReference type="Google" id="ProtNLM"/>
    </source>
</evidence>
<evidence type="ECO:0000256" key="3">
    <source>
        <dbReference type="ARBA" id="ARBA00023136"/>
    </source>
</evidence>
<dbReference type="RefSeq" id="WP_170168112.1">
    <property type="nucleotide sequence ID" value="NZ_QPJK01000002.1"/>
</dbReference>
<dbReference type="InterPro" id="IPR032831">
    <property type="entry name" value="LptM_cons"/>
</dbReference>
<protein>
    <recommendedName>
        <fullName evidence="10">Lipoprotein</fullName>
    </recommendedName>
</protein>
<accession>A0A368Y474</accession>
<comment type="caution">
    <text evidence="8">The sequence shown here is derived from an EMBL/GenBank/DDBJ whole genome shotgun (WGS) entry which is preliminary data.</text>
</comment>
<evidence type="ECO:0000256" key="7">
    <source>
        <dbReference type="SAM" id="MobiDB-lite"/>
    </source>
</evidence>
<gene>
    <name evidence="8" type="ORF">DES41_102467</name>
</gene>
<feature type="region of interest" description="Disordered" evidence="7">
    <location>
        <begin position="36"/>
        <end position="73"/>
    </location>
</feature>
<evidence type="ECO:0000256" key="4">
    <source>
        <dbReference type="ARBA" id="ARBA00023139"/>
    </source>
</evidence>
<sequence length="73" mass="7505">MPKILGAALLALLAAACGQKGDLYYAKDPAARNRASLGQALRPSMPASATPAPEAQELPSLTPATQPLPLPRN</sequence>
<evidence type="ECO:0000256" key="5">
    <source>
        <dbReference type="ARBA" id="ARBA00023237"/>
    </source>
</evidence>
<dbReference type="AlphaFoldDB" id="A0A368Y474"/>
<dbReference type="EMBL" id="QPJK01000002">
    <property type="protein sequence ID" value="RCW74146.1"/>
    <property type="molecule type" value="Genomic_DNA"/>
</dbReference>
<keyword evidence="2" id="KW-0732">Signal</keyword>